<keyword evidence="2" id="KW-1185">Reference proteome</keyword>
<proteinExistence type="predicted"/>
<reference evidence="1 2" key="1">
    <citation type="submission" date="2021-06" db="EMBL/GenBank/DDBJ databases">
        <authorList>
            <person name="Palmer J.M."/>
        </authorList>
    </citation>
    <scope>NUCLEOTIDE SEQUENCE [LARGE SCALE GENOMIC DNA]</scope>
    <source>
        <strain evidence="1 2">GA_2019</strain>
        <tissue evidence="1">Muscle</tissue>
    </source>
</reference>
<sequence>DDLASLSLPPEHNSLVFVTFQFREIVTKNFDQVSSCLLEPGPSIRVGLTEPCRLSVLKVYPFTVAGNAVGSPRKQNGR</sequence>
<gene>
    <name evidence="1" type="ORF">GOODEAATRI_025797</name>
</gene>
<feature type="non-terminal residue" evidence="1">
    <location>
        <position position="1"/>
    </location>
</feature>
<protein>
    <submittedName>
        <fullName evidence="1">Uncharacterized protein</fullName>
    </submittedName>
</protein>
<dbReference type="EMBL" id="JAHRIO010043068">
    <property type="protein sequence ID" value="MEQ2172869.1"/>
    <property type="molecule type" value="Genomic_DNA"/>
</dbReference>
<name>A0ABV0NN77_9TELE</name>
<organism evidence="1 2">
    <name type="scientific">Goodea atripinnis</name>
    <dbReference type="NCBI Taxonomy" id="208336"/>
    <lineage>
        <taxon>Eukaryota</taxon>
        <taxon>Metazoa</taxon>
        <taxon>Chordata</taxon>
        <taxon>Craniata</taxon>
        <taxon>Vertebrata</taxon>
        <taxon>Euteleostomi</taxon>
        <taxon>Actinopterygii</taxon>
        <taxon>Neopterygii</taxon>
        <taxon>Teleostei</taxon>
        <taxon>Neoteleostei</taxon>
        <taxon>Acanthomorphata</taxon>
        <taxon>Ovalentaria</taxon>
        <taxon>Atherinomorphae</taxon>
        <taxon>Cyprinodontiformes</taxon>
        <taxon>Goodeidae</taxon>
        <taxon>Goodea</taxon>
    </lineage>
</organism>
<dbReference type="Proteomes" id="UP001476798">
    <property type="component" value="Unassembled WGS sequence"/>
</dbReference>
<evidence type="ECO:0000313" key="2">
    <source>
        <dbReference type="Proteomes" id="UP001476798"/>
    </source>
</evidence>
<accession>A0ABV0NN77</accession>
<evidence type="ECO:0000313" key="1">
    <source>
        <dbReference type="EMBL" id="MEQ2172869.1"/>
    </source>
</evidence>
<comment type="caution">
    <text evidence="1">The sequence shown here is derived from an EMBL/GenBank/DDBJ whole genome shotgun (WGS) entry which is preliminary data.</text>
</comment>